<sequence length="41" mass="4772">MLIAIGIIAALWVVVFFVARWRWKQWQNSEGSPPDDTRQKG</sequence>
<dbReference type="AlphaFoldDB" id="A0A0F9RHK1"/>
<feature type="transmembrane region" description="Helical" evidence="1">
    <location>
        <begin position="6"/>
        <end position="23"/>
    </location>
</feature>
<comment type="caution">
    <text evidence="2">The sequence shown here is derived from an EMBL/GenBank/DDBJ whole genome shotgun (WGS) entry which is preliminary data.</text>
</comment>
<keyword evidence="1" id="KW-1133">Transmembrane helix</keyword>
<evidence type="ECO:0000256" key="1">
    <source>
        <dbReference type="SAM" id="Phobius"/>
    </source>
</evidence>
<keyword evidence="1" id="KW-0812">Transmembrane</keyword>
<reference evidence="2" key="1">
    <citation type="journal article" date="2015" name="Nature">
        <title>Complex archaea that bridge the gap between prokaryotes and eukaryotes.</title>
        <authorList>
            <person name="Spang A."/>
            <person name="Saw J.H."/>
            <person name="Jorgensen S.L."/>
            <person name="Zaremba-Niedzwiedzka K."/>
            <person name="Martijn J."/>
            <person name="Lind A.E."/>
            <person name="van Eijk R."/>
            <person name="Schleper C."/>
            <person name="Guy L."/>
            <person name="Ettema T.J."/>
        </authorList>
    </citation>
    <scope>NUCLEOTIDE SEQUENCE</scope>
</reference>
<accession>A0A0F9RHK1</accession>
<proteinExistence type="predicted"/>
<gene>
    <name evidence="2" type="ORF">LCGC14_0894360</name>
</gene>
<name>A0A0F9RHK1_9ZZZZ</name>
<protein>
    <submittedName>
        <fullName evidence="2">Uncharacterized protein</fullName>
    </submittedName>
</protein>
<evidence type="ECO:0000313" key="2">
    <source>
        <dbReference type="EMBL" id="KKN24496.1"/>
    </source>
</evidence>
<organism evidence="2">
    <name type="scientific">marine sediment metagenome</name>
    <dbReference type="NCBI Taxonomy" id="412755"/>
    <lineage>
        <taxon>unclassified sequences</taxon>
        <taxon>metagenomes</taxon>
        <taxon>ecological metagenomes</taxon>
    </lineage>
</organism>
<dbReference type="EMBL" id="LAZR01002879">
    <property type="protein sequence ID" value="KKN24496.1"/>
    <property type="molecule type" value="Genomic_DNA"/>
</dbReference>
<keyword evidence="1" id="KW-0472">Membrane</keyword>